<dbReference type="Pfam" id="PF19026">
    <property type="entry name" value="UBA_HYPK"/>
    <property type="match status" value="1"/>
</dbReference>
<proteinExistence type="predicted"/>
<reference evidence="2 3" key="1">
    <citation type="journal article" date="2021" name="Elife">
        <title>Chloroplast acquisition without the gene transfer in kleptoplastic sea slugs, Plakobranchus ocellatus.</title>
        <authorList>
            <person name="Maeda T."/>
            <person name="Takahashi S."/>
            <person name="Yoshida T."/>
            <person name="Shimamura S."/>
            <person name="Takaki Y."/>
            <person name="Nagai Y."/>
            <person name="Toyoda A."/>
            <person name="Suzuki Y."/>
            <person name="Arimoto A."/>
            <person name="Ishii H."/>
            <person name="Satoh N."/>
            <person name="Nishiyama T."/>
            <person name="Hasebe M."/>
            <person name="Maruyama T."/>
            <person name="Minagawa J."/>
            <person name="Obokata J."/>
            <person name="Shigenobu S."/>
        </authorList>
    </citation>
    <scope>NUCLEOTIDE SEQUENCE [LARGE SCALE GENOMIC DNA]</scope>
</reference>
<gene>
    <name evidence="2" type="ORF">ElyMa_001577700</name>
</gene>
<evidence type="ECO:0000313" key="3">
    <source>
        <dbReference type="Proteomes" id="UP000762676"/>
    </source>
</evidence>
<dbReference type="AlphaFoldDB" id="A0AAV4JF95"/>
<evidence type="ECO:0000313" key="2">
    <source>
        <dbReference type="EMBL" id="GFS20709.1"/>
    </source>
</evidence>
<dbReference type="CDD" id="cd14361">
    <property type="entry name" value="UBA_HYPK"/>
    <property type="match status" value="1"/>
</dbReference>
<accession>A0AAV4JF95</accession>
<dbReference type="PANTHER" id="PTHR31184:SF2">
    <property type="entry name" value="HUNTINGTIN-INTERACTING PROTEIN K"/>
    <property type="match status" value="1"/>
</dbReference>
<dbReference type="GO" id="GO:0043066">
    <property type="term" value="P:negative regulation of apoptotic process"/>
    <property type="evidence" value="ECO:0007669"/>
    <property type="project" value="TreeGrafter"/>
</dbReference>
<name>A0AAV4JF95_9GAST</name>
<dbReference type="InterPro" id="IPR038922">
    <property type="entry name" value="HYPK_UBA"/>
</dbReference>
<dbReference type="Gene3D" id="1.10.8.10">
    <property type="entry name" value="DNA helicase RuvA subunit, C-terminal domain"/>
    <property type="match status" value="1"/>
</dbReference>
<dbReference type="PANTHER" id="PTHR31184">
    <property type="entry name" value="HUNTINGTIN-INTERACTING PROTEIN K FAMILY MEMBER"/>
    <property type="match status" value="1"/>
</dbReference>
<comment type="caution">
    <text evidence="2">The sequence shown here is derived from an EMBL/GenBank/DDBJ whole genome shotgun (WGS) entry which is preliminary data.</text>
</comment>
<sequence>MMVMMMVIGMMVMVKNEKPVMVMLVKRCVQEKSVLVWTPGWIIPSLSPIHHVAVVQGLAYSTDPEAGLASGRSQNVLDTCSLNSWGDWRPGRRNSFFSCNFLTHAAIWTRVRNTWRGVHPNRCMDGGPNEFLLSVTVSFTLMDTNIMATKEIPPAHIDEGETEENDVEADAKGKKAARHDAGAADLEKVTDFEEEKEIAAKDIQDAMRVVSDRQNKEAKAKHEKEKELSKVKINKDDVDFIVQEMEISRIRAERILREYKGNVVEALVFLTN</sequence>
<dbReference type="EMBL" id="BMAT01003122">
    <property type="protein sequence ID" value="GFS20709.1"/>
    <property type="molecule type" value="Genomic_DNA"/>
</dbReference>
<dbReference type="InterPro" id="IPR044034">
    <property type="entry name" value="NAC-like_UBA"/>
</dbReference>
<dbReference type="InterPro" id="IPR052617">
    <property type="entry name" value="Huntingtin-int_K"/>
</dbReference>
<protein>
    <submittedName>
        <fullName evidence="2">Huntingtin-interacting protein K-like</fullName>
    </submittedName>
</protein>
<evidence type="ECO:0000259" key="1">
    <source>
        <dbReference type="Pfam" id="PF19026"/>
    </source>
</evidence>
<dbReference type="GO" id="GO:0050821">
    <property type="term" value="P:protein stabilization"/>
    <property type="evidence" value="ECO:0007669"/>
    <property type="project" value="TreeGrafter"/>
</dbReference>
<keyword evidence="3" id="KW-1185">Reference proteome</keyword>
<feature type="domain" description="Nascent polypeptide-associated complex subunit alpha-like UBA" evidence="1">
    <location>
        <begin position="231"/>
        <end position="270"/>
    </location>
</feature>
<dbReference type="Proteomes" id="UP000762676">
    <property type="component" value="Unassembled WGS sequence"/>
</dbReference>
<organism evidence="2 3">
    <name type="scientific">Elysia marginata</name>
    <dbReference type="NCBI Taxonomy" id="1093978"/>
    <lineage>
        <taxon>Eukaryota</taxon>
        <taxon>Metazoa</taxon>
        <taxon>Spiralia</taxon>
        <taxon>Lophotrochozoa</taxon>
        <taxon>Mollusca</taxon>
        <taxon>Gastropoda</taxon>
        <taxon>Heterobranchia</taxon>
        <taxon>Euthyneura</taxon>
        <taxon>Panpulmonata</taxon>
        <taxon>Sacoglossa</taxon>
        <taxon>Placobranchoidea</taxon>
        <taxon>Plakobranchidae</taxon>
        <taxon>Elysia</taxon>
    </lineage>
</organism>